<keyword evidence="1" id="KW-0678">Repressor</keyword>
<comment type="caution">
    <text evidence="6">The sequence shown here is derived from an EMBL/GenBank/DDBJ whole genome shotgun (WGS) entry which is preliminary data.</text>
</comment>
<dbReference type="PANTHER" id="PTHR30146">
    <property type="entry name" value="LACI-RELATED TRANSCRIPTIONAL REPRESSOR"/>
    <property type="match status" value="1"/>
</dbReference>
<evidence type="ECO:0000256" key="1">
    <source>
        <dbReference type="ARBA" id="ARBA00022491"/>
    </source>
</evidence>
<protein>
    <submittedName>
        <fullName evidence="6">LacI family transcriptional regulator</fullName>
    </submittedName>
</protein>
<dbReference type="RefSeq" id="WP_307337673.1">
    <property type="nucleotide sequence ID" value="NZ_JAUSUD010000003.1"/>
</dbReference>
<accession>A0ABT9ZBH7</accession>
<evidence type="ECO:0000256" key="3">
    <source>
        <dbReference type="ARBA" id="ARBA00023125"/>
    </source>
</evidence>
<dbReference type="CDD" id="cd01392">
    <property type="entry name" value="HTH_LacI"/>
    <property type="match status" value="1"/>
</dbReference>
<feature type="domain" description="HTH lacI-type" evidence="5">
    <location>
        <begin position="5"/>
        <end position="48"/>
    </location>
</feature>
<dbReference type="Pfam" id="PF00356">
    <property type="entry name" value="LacI"/>
    <property type="match status" value="1"/>
</dbReference>
<dbReference type="SMART" id="SM00354">
    <property type="entry name" value="HTH_LACI"/>
    <property type="match status" value="1"/>
</dbReference>
<evidence type="ECO:0000256" key="4">
    <source>
        <dbReference type="ARBA" id="ARBA00023163"/>
    </source>
</evidence>
<dbReference type="Gene3D" id="1.10.260.40">
    <property type="entry name" value="lambda repressor-like DNA-binding domains"/>
    <property type="match status" value="1"/>
</dbReference>
<dbReference type="EMBL" id="JAUSUD010000003">
    <property type="protein sequence ID" value="MDQ0229618.1"/>
    <property type="molecule type" value="Genomic_DNA"/>
</dbReference>
<sequence length="359" mass="40309">MAKKVTMQQIADYLGVSKYVVSKSLSGKEGVNPETREKVFKTAAKLGYFSQKGQKIDDETMNVNVDKVDTATLKKRVVLVLMPNIRFQNKESQYWGRILDGISESLESMGLGMVVLTENNVETLDTVLNPKGIVGVISIGVVSTAILLEVHRFNIPIVMVDYEEPLIPSDMVFNNSFDSSFQLTSHLIGLGHTRIEYIGNISYSRSFYDRWLGYRSALENNSLVVPKNDIDYEEEEILTPEKIKKWFENKTEQTMPTALVCSNDNVAKQIITVLQQCGVNIPGDISVTGFDNMDFSYDMSPTITTVDFQKKGLGKRAVEMLMRRVAHKDDPYEKILLTGSIILRESTIAINPIENRGGK</sequence>
<proteinExistence type="predicted"/>
<evidence type="ECO:0000313" key="6">
    <source>
        <dbReference type="EMBL" id="MDQ0229618.1"/>
    </source>
</evidence>
<keyword evidence="2" id="KW-0805">Transcription regulation</keyword>
<gene>
    <name evidence="6" type="ORF">J2S19_000870</name>
</gene>
<keyword evidence="3" id="KW-0238">DNA-binding</keyword>
<dbReference type="Proteomes" id="UP001234495">
    <property type="component" value="Unassembled WGS sequence"/>
</dbReference>
<dbReference type="InterPro" id="IPR010982">
    <property type="entry name" value="Lambda_DNA-bd_dom_sf"/>
</dbReference>
<reference evidence="6 7" key="1">
    <citation type="submission" date="2023-07" db="EMBL/GenBank/DDBJ databases">
        <title>Genomic Encyclopedia of Type Strains, Phase IV (KMG-IV): sequencing the most valuable type-strain genomes for metagenomic binning, comparative biology and taxonomic classification.</title>
        <authorList>
            <person name="Goeker M."/>
        </authorList>
    </citation>
    <scope>NUCLEOTIDE SEQUENCE [LARGE SCALE GENOMIC DNA]</scope>
    <source>
        <strain evidence="6 7">DSM 29005</strain>
    </source>
</reference>
<name>A0ABT9ZBH7_9BACI</name>
<dbReference type="PANTHER" id="PTHR30146:SF148">
    <property type="entry name" value="HTH-TYPE TRANSCRIPTIONAL REPRESSOR PURR-RELATED"/>
    <property type="match status" value="1"/>
</dbReference>
<keyword evidence="4" id="KW-0804">Transcription</keyword>
<dbReference type="InterPro" id="IPR028082">
    <property type="entry name" value="Peripla_BP_I"/>
</dbReference>
<dbReference type="Pfam" id="PF13377">
    <property type="entry name" value="Peripla_BP_3"/>
    <property type="match status" value="1"/>
</dbReference>
<evidence type="ECO:0000259" key="5">
    <source>
        <dbReference type="PROSITE" id="PS50932"/>
    </source>
</evidence>
<evidence type="ECO:0000313" key="7">
    <source>
        <dbReference type="Proteomes" id="UP001234495"/>
    </source>
</evidence>
<organism evidence="6 7">
    <name type="scientific">Metabacillus malikii</name>
    <dbReference type="NCBI Taxonomy" id="1504265"/>
    <lineage>
        <taxon>Bacteria</taxon>
        <taxon>Bacillati</taxon>
        <taxon>Bacillota</taxon>
        <taxon>Bacilli</taxon>
        <taxon>Bacillales</taxon>
        <taxon>Bacillaceae</taxon>
        <taxon>Metabacillus</taxon>
    </lineage>
</organism>
<dbReference type="InterPro" id="IPR000843">
    <property type="entry name" value="HTH_LacI"/>
</dbReference>
<dbReference type="SUPFAM" id="SSF53822">
    <property type="entry name" value="Periplasmic binding protein-like I"/>
    <property type="match status" value="1"/>
</dbReference>
<dbReference type="SUPFAM" id="SSF47413">
    <property type="entry name" value="lambda repressor-like DNA-binding domains"/>
    <property type="match status" value="1"/>
</dbReference>
<keyword evidence="7" id="KW-1185">Reference proteome</keyword>
<dbReference type="PROSITE" id="PS50932">
    <property type="entry name" value="HTH_LACI_2"/>
    <property type="match status" value="1"/>
</dbReference>
<evidence type="ECO:0000256" key="2">
    <source>
        <dbReference type="ARBA" id="ARBA00023015"/>
    </source>
</evidence>
<dbReference type="InterPro" id="IPR046335">
    <property type="entry name" value="LacI/GalR-like_sensor"/>
</dbReference>
<dbReference type="Gene3D" id="3.40.50.2300">
    <property type="match status" value="2"/>
</dbReference>